<sequence length="159" mass="18085">MKSTIVEMVKILKWIERDDQDDGVLLKMTTSYNNEANANVEGDTVLAANIKKKKVYKSNTPRGPTRNLQLAKLRPGERNKVDFNIKGEPIGVNRASLANYCSAIVRDTLNAPLYQIEEFSQIPDEKKDKMWRLILVLIILIYVNSTLVLFKLLNFAKSS</sequence>
<keyword evidence="3" id="KW-1185">Reference proteome</keyword>
<proteinExistence type="predicted"/>
<comment type="caution">
    <text evidence="2">The sequence shown here is derived from an EMBL/GenBank/DDBJ whole genome shotgun (WGS) entry which is preliminary data.</text>
</comment>
<organism evidence="2 3">
    <name type="scientific">Cuscuta epithymum</name>
    <dbReference type="NCBI Taxonomy" id="186058"/>
    <lineage>
        <taxon>Eukaryota</taxon>
        <taxon>Viridiplantae</taxon>
        <taxon>Streptophyta</taxon>
        <taxon>Embryophyta</taxon>
        <taxon>Tracheophyta</taxon>
        <taxon>Spermatophyta</taxon>
        <taxon>Magnoliopsida</taxon>
        <taxon>eudicotyledons</taxon>
        <taxon>Gunneridae</taxon>
        <taxon>Pentapetalae</taxon>
        <taxon>asterids</taxon>
        <taxon>lamiids</taxon>
        <taxon>Solanales</taxon>
        <taxon>Convolvulaceae</taxon>
        <taxon>Cuscuteae</taxon>
        <taxon>Cuscuta</taxon>
        <taxon>Cuscuta subgen. Cuscuta</taxon>
    </lineage>
</organism>
<accession>A0AAV0EX57</accession>
<reference evidence="2" key="1">
    <citation type="submission" date="2022-07" db="EMBL/GenBank/DDBJ databases">
        <authorList>
            <person name="Macas J."/>
            <person name="Novak P."/>
            <person name="Neumann P."/>
        </authorList>
    </citation>
    <scope>NUCLEOTIDE SEQUENCE</scope>
</reference>
<protein>
    <submittedName>
        <fullName evidence="2">Uncharacterized protein</fullName>
    </submittedName>
</protein>
<gene>
    <name evidence="2" type="ORF">CEPIT_LOCUS28629</name>
</gene>
<name>A0AAV0EX57_9ASTE</name>
<evidence type="ECO:0000256" key="1">
    <source>
        <dbReference type="SAM" id="Phobius"/>
    </source>
</evidence>
<keyword evidence="1" id="KW-1133">Transmembrane helix</keyword>
<keyword evidence="1" id="KW-0472">Membrane</keyword>
<evidence type="ECO:0000313" key="3">
    <source>
        <dbReference type="Proteomes" id="UP001152523"/>
    </source>
</evidence>
<keyword evidence="1" id="KW-0812">Transmembrane</keyword>
<dbReference type="EMBL" id="CAMAPF010000948">
    <property type="protein sequence ID" value="CAH9127832.1"/>
    <property type="molecule type" value="Genomic_DNA"/>
</dbReference>
<dbReference type="Proteomes" id="UP001152523">
    <property type="component" value="Unassembled WGS sequence"/>
</dbReference>
<feature type="transmembrane region" description="Helical" evidence="1">
    <location>
        <begin position="133"/>
        <end position="153"/>
    </location>
</feature>
<dbReference type="AlphaFoldDB" id="A0AAV0EX57"/>
<evidence type="ECO:0000313" key="2">
    <source>
        <dbReference type="EMBL" id="CAH9127832.1"/>
    </source>
</evidence>